<dbReference type="InterPro" id="IPR011990">
    <property type="entry name" value="TPR-like_helical_dom_sf"/>
</dbReference>
<dbReference type="SUPFAM" id="SSF48452">
    <property type="entry name" value="TPR-like"/>
    <property type="match status" value="1"/>
</dbReference>
<dbReference type="EMBL" id="CP011125">
    <property type="protein sequence ID" value="AKF03704.1"/>
    <property type="molecule type" value="Genomic_DNA"/>
</dbReference>
<dbReference type="OrthoDB" id="5503541at2"/>
<name>A0A0F6SDM5_9BACT</name>
<keyword evidence="2" id="KW-1185">Reference proteome</keyword>
<sequence>MEDEGEGRRLVAFADQLSSEGRYEEAIGWYERAIACAPSALGGYRFVIGELLFELQRYPDAARAFEMVVTALPAHAQGWEALGRTCSMLGAHDRAAMALEHAIALAPGWAEPCYHAALAYAELGQRAAVEDRLRRAIALDPRFAEAARDDGLM</sequence>
<dbReference type="Proteomes" id="UP000034883">
    <property type="component" value="Chromosome"/>
</dbReference>
<dbReference type="KEGG" id="samy:DB32_000853"/>
<reference evidence="1 2" key="1">
    <citation type="submission" date="2015-03" db="EMBL/GenBank/DDBJ databases">
        <title>Genome assembly of Sandaracinus amylolyticus DSM 53668.</title>
        <authorList>
            <person name="Sharma G."/>
            <person name="Subramanian S."/>
        </authorList>
    </citation>
    <scope>NUCLEOTIDE SEQUENCE [LARGE SCALE GENOMIC DNA]</scope>
    <source>
        <strain evidence="1 2">DSM 53668</strain>
    </source>
</reference>
<dbReference type="Gene3D" id="1.25.40.10">
    <property type="entry name" value="Tetratricopeptide repeat domain"/>
    <property type="match status" value="1"/>
</dbReference>
<dbReference type="Pfam" id="PF13176">
    <property type="entry name" value="TPR_7"/>
    <property type="match status" value="1"/>
</dbReference>
<dbReference type="PANTHER" id="PTHR12558:SF33">
    <property type="entry name" value="BLL7664 PROTEIN"/>
    <property type="match status" value="1"/>
</dbReference>
<dbReference type="PANTHER" id="PTHR12558">
    <property type="entry name" value="CELL DIVISION CYCLE 16,23,27"/>
    <property type="match status" value="1"/>
</dbReference>
<organism evidence="1 2">
    <name type="scientific">Sandaracinus amylolyticus</name>
    <dbReference type="NCBI Taxonomy" id="927083"/>
    <lineage>
        <taxon>Bacteria</taxon>
        <taxon>Pseudomonadati</taxon>
        <taxon>Myxococcota</taxon>
        <taxon>Polyangia</taxon>
        <taxon>Polyangiales</taxon>
        <taxon>Sandaracinaceae</taxon>
        <taxon>Sandaracinus</taxon>
    </lineage>
</organism>
<gene>
    <name evidence="1" type="ORF">DB32_000853</name>
</gene>
<evidence type="ECO:0000313" key="2">
    <source>
        <dbReference type="Proteomes" id="UP000034883"/>
    </source>
</evidence>
<dbReference type="Pfam" id="PF13432">
    <property type="entry name" value="TPR_16"/>
    <property type="match status" value="1"/>
</dbReference>
<dbReference type="STRING" id="927083.DB32_000853"/>
<dbReference type="InterPro" id="IPR019734">
    <property type="entry name" value="TPR_rpt"/>
</dbReference>
<dbReference type="SMART" id="SM00028">
    <property type="entry name" value="TPR"/>
    <property type="match status" value="4"/>
</dbReference>
<protein>
    <submittedName>
        <fullName evidence="1">TPR domain protein, putative component of TonB system</fullName>
    </submittedName>
</protein>
<accession>A0A0F6SDM5</accession>
<proteinExistence type="predicted"/>
<dbReference type="RefSeq" id="WP_053231133.1">
    <property type="nucleotide sequence ID" value="NZ_CP011125.1"/>
</dbReference>
<dbReference type="AlphaFoldDB" id="A0A0F6SDM5"/>
<evidence type="ECO:0000313" key="1">
    <source>
        <dbReference type="EMBL" id="AKF03704.1"/>
    </source>
</evidence>